<dbReference type="SUPFAM" id="SSF52283">
    <property type="entry name" value="Formate/glycerate dehydrogenase catalytic domain-like"/>
    <property type="match status" value="1"/>
</dbReference>
<name>A0A3Q4MRL6_NEOBR</name>
<evidence type="ECO:0000313" key="6">
    <source>
        <dbReference type="Ensembl" id="ENSNBRP00000017654.1"/>
    </source>
</evidence>
<dbReference type="InterPro" id="IPR006139">
    <property type="entry name" value="D-isomer_2_OHA_DH_cat_dom"/>
</dbReference>
<dbReference type="Gene3D" id="3.40.50.720">
    <property type="entry name" value="NAD(P)-binding Rossmann-like Domain"/>
    <property type="match status" value="3"/>
</dbReference>
<dbReference type="Pfam" id="PF00389">
    <property type="entry name" value="2-Hacid_dh"/>
    <property type="match status" value="1"/>
</dbReference>
<reference evidence="6" key="1">
    <citation type="submission" date="2025-08" db="UniProtKB">
        <authorList>
            <consortium name="Ensembl"/>
        </authorList>
    </citation>
    <scope>IDENTIFICATION</scope>
</reference>
<dbReference type="GO" id="GO:0005829">
    <property type="term" value="C:cytosol"/>
    <property type="evidence" value="ECO:0007669"/>
    <property type="project" value="TreeGrafter"/>
</dbReference>
<reference evidence="6" key="2">
    <citation type="submission" date="2025-09" db="UniProtKB">
        <authorList>
            <consortium name="Ensembl"/>
        </authorList>
    </citation>
    <scope>IDENTIFICATION</scope>
</reference>
<dbReference type="Bgee" id="ENSNBRG00000013613">
    <property type="expression patterns" value="Expressed in zone of skin and 2 other cell types or tissues"/>
</dbReference>
<evidence type="ECO:0000259" key="4">
    <source>
        <dbReference type="Pfam" id="PF00389"/>
    </source>
</evidence>
<evidence type="ECO:0000256" key="1">
    <source>
        <dbReference type="ARBA" id="ARBA00005854"/>
    </source>
</evidence>
<dbReference type="Proteomes" id="UP000261580">
    <property type="component" value="Unassembled WGS sequence"/>
</dbReference>
<protein>
    <submittedName>
        <fullName evidence="6">Zgc:136493</fullName>
    </submittedName>
</protein>
<evidence type="ECO:0000256" key="3">
    <source>
        <dbReference type="RuleBase" id="RU003719"/>
    </source>
</evidence>
<dbReference type="GO" id="GO:0051287">
    <property type="term" value="F:NAD binding"/>
    <property type="evidence" value="ECO:0007669"/>
    <property type="project" value="InterPro"/>
</dbReference>
<dbReference type="SUPFAM" id="SSF51735">
    <property type="entry name" value="NAD(P)-binding Rossmann-fold domains"/>
    <property type="match status" value="1"/>
</dbReference>
<dbReference type="InterPro" id="IPR050223">
    <property type="entry name" value="D-isomer_2-hydroxyacid_DH"/>
</dbReference>
<dbReference type="InterPro" id="IPR036291">
    <property type="entry name" value="NAD(P)-bd_dom_sf"/>
</dbReference>
<dbReference type="AlphaFoldDB" id="A0A3Q4MRL6"/>
<dbReference type="GO" id="GO:0030267">
    <property type="term" value="F:glyoxylate reductase (NADPH) activity"/>
    <property type="evidence" value="ECO:0007669"/>
    <property type="project" value="TreeGrafter"/>
</dbReference>
<comment type="similarity">
    <text evidence="1 3">Belongs to the D-isomer specific 2-hydroxyacid dehydrogenase family.</text>
</comment>
<keyword evidence="2 3" id="KW-0560">Oxidoreductase</keyword>
<accession>A0A3Q4MRL6</accession>
<dbReference type="OMA" id="HMGTETC"/>
<keyword evidence="7" id="KW-1185">Reference proteome</keyword>
<dbReference type="GeneTree" id="ENSGT00940000162740"/>
<evidence type="ECO:0000259" key="5">
    <source>
        <dbReference type="Pfam" id="PF02826"/>
    </source>
</evidence>
<feature type="domain" description="D-isomer specific 2-hydroxyacid dehydrogenase catalytic" evidence="4">
    <location>
        <begin position="87"/>
        <end position="302"/>
    </location>
</feature>
<dbReference type="STRING" id="32507.ENSNBRP00000017654"/>
<dbReference type="Pfam" id="PF02826">
    <property type="entry name" value="2-Hacid_dh_C"/>
    <property type="match status" value="2"/>
</dbReference>
<dbReference type="Ensembl" id="ENSNBRT00000018131.1">
    <property type="protein sequence ID" value="ENSNBRP00000017654.1"/>
    <property type="gene ID" value="ENSNBRG00000013613.1"/>
</dbReference>
<dbReference type="PANTHER" id="PTHR10996:SF257">
    <property type="entry name" value="GLYOXYLATE REDUCTASE 1"/>
    <property type="match status" value="1"/>
</dbReference>
<evidence type="ECO:0000313" key="7">
    <source>
        <dbReference type="Proteomes" id="UP000261580"/>
    </source>
</evidence>
<organism evidence="6 7">
    <name type="scientific">Neolamprologus brichardi</name>
    <name type="common">Fairy cichlid</name>
    <name type="synonym">Lamprologus brichardi</name>
    <dbReference type="NCBI Taxonomy" id="32507"/>
    <lineage>
        <taxon>Eukaryota</taxon>
        <taxon>Metazoa</taxon>
        <taxon>Chordata</taxon>
        <taxon>Craniata</taxon>
        <taxon>Vertebrata</taxon>
        <taxon>Euteleostomi</taxon>
        <taxon>Actinopterygii</taxon>
        <taxon>Neopterygii</taxon>
        <taxon>Teleostei</taxon>
        <taxon>Neoteleostei</taxon>
        <taxon>Acanthomorphata</taxon>
        <taxon>Ovalentaria</taxon>
        <taxon>Cichlomorphae</taxon>
        <taxon>Cichliformes</taxon>
        <taxon>Cichlidae</taxon>
        <taxon>African cichlids</taxon>
        <taxon>Pseudocrenilabrinae</taxon>
        <taxon>Lamprologini</taxon>
        <taxon>Neolamprologus</taxon>
    </lineage>
</organism>
<dbReference type="PANTHER" id="PTHR10996">
    <property type="entry name" value="2-HYDROXYACID DEHYDROGENASE-RELATED"/>
    <property type="match status" value="1"/>
</dbReference>
<feature type="domain" description="D-isomer specific 2-hydroxyacid dehydrogenase NAD-binding" evidence="5">
    <location>
        <begin position="154"/>
        <end position="211"/>
    </location>
</feature>
<feature type="domain" description="D-isomer specific 2-hydroxyacid dehydrogenase NAD-binding" evidence="5">
    <location>
        <begin position="218"/>
        <end position="270"/>
    </location>
</feature>
<dbReference type="GO" id="GO:0016618">
    <property type="term" value="F:hydroxypyruvate reductase [NAD(P)H] activity"/>
    <property type="evidence" value="ECO:0007669"/>
    <property type="project" value="TreeGrafter"/>
</dbReference>
<dbReference type="InterPro" id="IPR006140">
    <property type="entry name" value="D-isomer_DH_NAD-bd"/>
</dbReference>
<evidence type="ECO:0000256" key="2">
    <source>
        <dbReference type="ARBA" id="ARBA00023002"/>
    </source>
</evidence>
<sequence>MLSNNPDHSVKFGNRWELVPVPFFAGYPLPYESCALSNQTMAEDKPWALISEVSEQGFIEEVTDIIKQHFNIICLRDFLQNPQQHGPKIQAILMWNSYPAAEPLLLSSLPSLKVVASGGVGIDHLDVPYITSLGVKVANTPGVVSVATADMAMGLLLASARKIVEGEVKGSNLIPGLMGVEVTGSTLGIIGMGHIGYKIAQRSKGFDMKILLRLFNGVSQGLVVDQDALVKALQSGEIRAAALDVTHPEPLPRDHPLLSLPNVLITPHVGTYTYATIKRMVQCMVDNAIAAVNGLPVPNEVKLK</sequence>
<proteinExistence type="inferred from homology"/>